<dbReference type="EMBL" id="CP009122">
    <property type="protein sequence ID" value="AJA07461.1"/>
    <property type="molecule type" value="Genomic_DNA"/>
</dbReference>
<dbReference type="HOGENOM" id="CLU_1577509_0_0_5"/>
<accession>A0A0A7PBI6</accession>
<reference evidence="1 2" key="1">
    <citation type="journal article" date="2015" name="Int. J. Syst. Evol. Microbiol.">
        <title>Description of Sphingopyxis fribergensis sp. nov. - a soil bacterium with the ability to degrade styrene and phenylacetic acid.</title>
        <authorList>
            <person name="Oelschlagel M."/>
            <person name="Ruckert C."/>
            <person name="Kalinowski J."/>
            <person name="Schmidt G."/>
            <person name="Schlomann M."/>
            <person name="Tischler D."/>
        </authorList>
    </citation>
    <scope>NUCLEOTIDE SEQUENCE [LARGE SCALE GENOMIC DNA]</scope>
    <source>
        <strain evidence="1 2">Kp5.2</strain>
    </source>
</reference>
<name>A0A0A7PBI6_9SPHN</name>
<evidence type="ECO:0000313" key="1">
    <source>
        <dbReference type="EMBL" id="AJA07461.1"/>
    </source>
</evidence>
<evidence type="ECO:0000313" key="2">
    <source>
        <dbReference type="Proteomes" id="UP000030907"/>
    </source>
</evidence>
<dbReference type="STRING" id="1515612.SKP52_02630"/>
<dbReference type="AlphaFoldDB" id="A0A0A7PBI6"/>
<protein>
    <submittedName>
        <fullName evidence="1">Uncharacterized protein</fullName>
    </submittedName>
</protein>
<dbReference type="Proteomes" id="UP000030907">
    <property type="component" value="Chromosome"/>
</dbReference>
<sequence length="169" mass="18099">MLAIAEKAKIETVPLERIALDDAGGDPQAAVEMLTDRILAEPEIVQSHLRDWAKAWAHAKVHSLLANQRKRILGTATGTGFAKALAAGMEAEMGRWMDMPLYGGKLMKNATPDEVRESAASYQAIADHNAGEARWQRKVADAADAKGGGIIGKVLNEKTLAALRSEADA</sequence>
<organism evidence="1 2">
    <name type="scientific">Sphingopyxis fribergensis</name>
    <dbReference type="NCBI Taxonomy" id="1515612"/>
    <lineage>
        <taxon>Bacteria</taxon>
        <taxon>Pseudomonadati</taxon>
        <taxon>Pseudomonadota</taxon>
        <taxon>Alphaproteobacteria</taxon>
        <taxon>Sphingomonadales</taxon>
        <taxon>Sphingomonadaceae</taxon>
        <taxon>Sphingopyxis</taxon>
    </lineage>
</organism>
<dbReference type="RefSeq" id="WP_039571410.1">
    <property type="nucleotide sequence ID" value="NZ_CP009122.1"/>
</dbReference>
<gene>
    <name evidence="1" type="ORF">SKP52_02630</name>
</gene>
<proteinExistence type="predicted"/>
<dbReference type="KEGG" id="sphk:SKP52_02630"/>
<keyword evidence="2" id="KW-1185">Reference proteome</keyword>